<name>A0A7W5ZHA0_9BACT</name>
<dbReference type="Pfam" id="PF20126">
    <property type="entry name" value="TumE"/>
    <property type="match status" value="1"/>
</dbReference>
<dbReference type="AlphaFoldDB" id="A0A7W5ZHA0"/>
<dbReference type="Proteomes" id="UP000541352">
    <property type="component" value="Unassembled WGS sequence"/>
</dbReference>
<dbReference type="InterPro" id="IPR045397">
    <property type="entry name" value="TumE-like"/>
</dbReference>
<dbReference type="EMBL" id="JACIBY010000002">
    <property type="protein sequence ID" value="MBB3837277.1"/>
    <property type="molecule type" value="Genomic_DNA"/>
</dbReference>
<organism evidence="1 2">
    <name type="scientific">Runella defluvii</name>
    <dbReference type="NCBI Taxonomy" id="370973"/>
    <lineage>
        <taxon>Bacteria</taxon>
        <taxon>Pseudomonadati</taxon>
        <taxon>Bacteroidota</taxon>
        <taxon>Cytophagia</taxon>
        <taxon>Cytophagales</taxon>
        <taxon>Spirosomataceae</taxon>
        <taxon>Runella</taxon>
    </lineage>
</organism>
<comment type="caution">
    <text evidence="1">The sequence shown here is derived from an EMBL/GenBank/DDBJ whole genome shotgun (WGS) entry which is preliminary data.</text>
</comment>
<reference evidence="1 2" key="1">
    <citation type="submission" date="2020-08" db="EMBL/GenBank/DDBJ databases">
        <title>Genomic Encyclopedia of Type Strains, Phase IV (KMG-IV): sequencing the most valuable type-strain genomes for metagenomic binning, comparative biology and taxonomic classification.</title>
        <authorList>
            <person name="Goeker M."/>
        </authorList>
    </citation>
    <scope>NUCLEOTIDE SEQUENCE [LARGE SCALE GENOMIC DNA]</scope>
    <source>
        <strain evidence="1 2">DSM 17976</strain>
    </source>
</reference>
<evidence type="ECO:0000313" key="1">
    <source>
        <dbReference type="EMBL" id="MBB3837277.1"/>
    </source>
</evidence>
<proteinExistence type="predicted"/>
<protein>
    <submittedName>
        <fullName evidence="1">Uncharacterized protein</fullName>
    </submittedName>
</protein>
<evidence type="ECO:0000313" key="2">
    <source>
        <dbReference type="Proteomes" id="UP000541352"/>
    </source>
</evidence>
<keyword evidence="2" id="KW-1185">Reference proteome</keyword>
<accession>A0A7W5ZHA0</accession>
<sequence>MKEIIEEFTSVILRFTVHREGIKGVKEIERCQIIFIDATRLVVYQSVQGTKFKYSYQWMDSENRTLYRWDNTPHFPQFSTFPFHRHVGEFEIAEPFEQVDLKVVLEFISPQLSAT</sequence>
<dbReference type="RefSeq" id="WP_183972019.1">
    <property type="nucleotide sequence ID" value="NZ_JACIBY010000002.1"/>
</dbReference>
<gene>
    <name evidence="1" type="ORF">FHS57_001271</name>
</gene>